<accession>A0ABM7WWG3</accession>
<organism evidence="2 3">
    <name type="scientific">Anaeromyxobacter oryzae</name>
    <dbReference type="NCBI Taxonomy" id="2918170"/>
    <lineage>
        <taxon>Bacteria</taxon>
        <taxon>Pseudomonadati</taxon>
        <taxon>Myxococcota</taxon>
        <taxon>Myxococcia</taxon>
        <taxon>Myxococcales</taxon>
        <taxon>Cystobacterineae</taxon>
        <taxon>Anaeromyxobacteraceae</taxon>
        <taxon>Anaeromyxobacter</taxon>
    </lineage>
</organism>
<proteinExistence type="predicted"/>
<dbReference type="EMBL" id="AP025591">
    <property type="protein sequence ID" value="BDG03855.1"/>
    <property type="molecule type" value="Genomic_DNA"/>
</dbReference>
<evidence type="ECO:0000313" key="2">
    <source>
        <dbReference type="EMBL" id="BDG03855.1"/>
    </source>
</evidence>
<evidence type="ECO:0000313" key="3">
    <source>
        <dbReference type="Proteomes" id="UP001162891"/>
    </source>
</evidence>
<evidence type="ECO:0000259" key="1">
    <source>
        <dbReference type="SMART" id="SM01321"/>
    </source>
</evidence>
<dbReference type="InterPro" id="IPR002686">
    <property type="entry name" value="Transposase_17"/>
</dbReference>
<protein>
    <recommendedName>
        <fullName evidence="1">Transposase IS200-like domain-containing protein</fullName>
    </recommendedName>
</protein>
<dbReference type="PANTHER" id="PTHR34322:SF2">
    <property type="entry name" value="TRANSPOSASE IS200-LIKE DOMAIN-CONTAINING PROTEIN"/>
    <property type="match status" value="1"/>
</dbReference>
<name>A0ABM7WWG3_9BACT</name>
<dbReference type="Proteomes" id="UP001162891">
    <property type="component" value="Chromosome"/>
</dbReference>
<gene>
    <name evidence="2" type="ORF">AMOR_28510</name>
</gene>
<dbReference type="InterPro" id="IPR036515">
    <property type="entry name" value="Transposase_17_sf"/>
</dbReference>
<dbReference type="SUPFAM" id="SSF143422">
    <property type="entry name" value="Transposase IS200-like"/>
    <property type="match status" value="1"/>
</dbReference>
<dbReference type="SMART" id="SM01321">
    <property type="entry name" value="Y1_Tnp"/>
    <property type="match status" value="1"/>
</dbReference>
<sequence length="297" mass="32759">MTSPRQVLPGTTYLVTRRCAQRQFLLRPSRATNQLFLYLLVVAARRFGIQVHAFCVLSNHFHLVVTDLDARLPAFHQFLDALVARAVNAALSRWEAFWAPNSYSAVKLVSPSDIVDKIAYVLANPVAAGLVGSGSAWPGLWSAPECIGGDPLAATRPKHFFDPKGVMPDQVTLPLTTPPGFASAEQFRTELLHALEEREAEARSLHCVRRGFLGVARVLAQKPTARPAPGEPRRTLNPRVAGRDKWKRIEALGRLVEFVKSYRDAWAARRAGEEEVVFPAGTYLLRVMHGVACAAYG</sequence>
<feature type="domain" description="Transposase IS200-like" evidence="1">
    <location>
        <begin position="8"/>
        <end position="124"/>
    </location>
</feature>
<reference evidence="3" key="1">
    <citation type="journal article" date="2022" name="Int. J. Syst. Evol. Microbiol.">
        <title>Anaeromyxobacter oryzae sp. nov., Anaeromyxobacter diazotrophicus sp. nov. and Anaeromyxobacter paludicola sp. nov., isolated from paddy soils.</title>
        <authorList>
            <person name="Itoh H."/>
            <person name="Xu Z."/>
            <person name="Mise K."/>
            <person name="Masuda Y."/>
            <person name="Ushijima N."/>
            <person name="Hayakawa C."/>
            <person name="Shiratori Y."/>
            <person name="Senoo K."/>
        </authorList>
    </citation>
    <scope>NUCLEOTIDE SEQUENCE [LARGE SCALE GENOMIC DNA]</scope>
    <source>
        <strain evidence="3">Red232</strain>
    </source>
</reference>
<keyword evidence="3" id="KW-1185">Reference proteome</keyword>
<dbReference type="PANTHER" id="PTHR34322">
    <property type="entry name" value="TRANSPOSASE, Y1_TNP DOMAIN-CONTAINING"/>
    <property type="match status" value="1"/>
</dbReference>
<dbReference type="Gene3D" id="3.30.70.1290">
    <property type="entry name" value="Transposase IS200-like"/>
    <property type="match status" value="1"/>
</dbReference>
<dbReference type="RefSeq" id="WP_248362361.1">
    <property type="nucleotide sequence ID" value="NZ_AP025591.1"/>
</dbReference>